<dbReference type="PATRIC" id="fig|2162.10.peg.1670"/>
<dbReference type="SUPFAM" id="SSF103196">
    <property type="entry name" value="Roadblock/LC7 domain"/>
    <property type="match status" value="1"/>
</dbReference>
<accession>A0A089ZBK5</accession>
<feature type="region of interest" description="Disordered" evidence="1">
    <location>
        <begin position="165"/>
        <end position="358"/>
    </location>
</feature>
<dbReference type="InterPro" id="IPR004942">
    <property type="entry name" value="Roadblock/LAMTOR2_dom"/>
</dbReference>
<feature type="compositionally biased region" description="Low complexity" evidence="1">
    <location>
        <begin position="227"/>
        <end position="236"/>
    </location>
</feature>
<reference evidence="3" key="1">
    <citation type="submission" date="2013-12" db="EMBL/GenBank/DDBJ databases">
        <title>The complete genome sequence of Methanobacterium sp. BRM9.</title>
        <authorList>
            <consortium name="Pastoral Greenhouse Gas Research Consortium"/>
            <person name="Kelly W.J."/>
            <person name="Leahy S.C."/>
            <person name="Perry R."/>
            <person name="Li D."/>
            <person name="Altermann E."/>
            <person name="Lambie S.C."/>
            <person name="Attwood G.T."/>
        </authorList>
    </citation>
    <scope>NUCLEOTIDE SEQUENCE [LARGE SCALE GENOMIC DNA]</scope>
    <source>
        <strain evidence="3">BRM9</strain>
    </source>
</reference>
<dbReference type="Proteomes" id="UP000029661">
    <property type="component" value="Chromosome"/>
</dbReference>
<dbReference type="RefSeq" id="WP_048084721.1">
    <property type="nucleotide sequence ID" value="NZ_CP006933.1"/>
</dbReference>
<sequence length="503" mass="55779">MNDTHLKMQLEKATVDLNKTTDVEGILVVANDGRILHHNLRVDVDINLFSPMSQVISSSSLRLLNSSGQGDMERVLVESSGGKILFLGVENGHLIILMRNSANVGMVLVNAKRASLKINETTHDLTLEVPTPEKIPEELPDQEIPVENVPVEKGTEEIPVKEVSVVEGVPPSSESSEDITPEQAPVEITVEKETPEESLTAATVEIEETSQTGQVTEPLEKTEETPSEIPSESTLPAETAELPEKPPVESEVPVGKTEDKTSEIEQKSILKRAEEITAESLEVSEPESTELSVEEKTVPETGKELEPKVEEEVTGIKTEMETEVEEPESVEEVKEAGPTIPTVKPPISFPSLPKQVEIPDDPEKRADLILEIYEYIFLAMSLGAAKIMGVAPARGLTKKFLPFDKCKRLLENVDLKSNATIDFAQIKENAREIPIEEREKIFIQDFNRIIEVITENYGKVMGYEAFRAMVRPEFMEIKNSYGEAMDKLDIKGKMHPEIAHLFS</sequence>
<dbReference type="KEGG" id="mfc:BRM9_0564"/>
<evidence type="ECO:0000313" key="6">
    <source>
        <dbReference type="Proteomes" id="UP000062768"/>
    </source>
</evidence>
<dbReference type="OrthoDB" id="71343at2157"/>
<dbReference type="Gene3D" id="3.30.450.30">
    <property type="entry name" value="Dynein light chain 2a, cytoplasmic"/>
    <property type="match status" value="1"/>
</dbReference>
<gene>
    <name evidence="3" type="ORF">BRM9_0564</name>
    <name evidence="4" type="ORF">MB9_1602</name>
</gene>
<organism evidence="3 5">
    <name type="scientific">Methanobacterium formicicum</name>
    <dbReference type="NCBI Taxonomy" id="2162"/>
    <lineage>
        <taxon>Archaea</taxon>
        <taxon>Methanobacteriati</taxon>
        <taxon>Methanobacteriota</taxon>
        <taxon>Methanomada group</taxon>
        <taxon>Methanobacteria</taxon>
        <taxon>Methanobacteriales</taxon>
        <taxon>Methanobacteriaceae</taxon>
        <taxon>Methanobacterium</taxon>
    </lineage>
</organism>
<feature type="compositionally biased region" description="Basic and acidic residues" evidence="1">
    <location>
        <begin position="293"/>
        <end position="311"/>
    </location>
</feature>
<feature type="compositionally biased region" description="Acidic residues" evidence="1">
    <location>
        <begin position="321"/>
        <end position="330"/>
    </location>
</feature>
<dbReference type="GeneID" id="26739841"/>
<proteinExistence type="predicted"/>
<dbReference type="Proteomes" id="UP000062768">
    <property type="component" value="Chromosome I"/>
</dbReference>
<keyword evidence="6" id="KW-1185">Reference proteome</keyword>
<dbReference type="AlphaFoldDB" id="A0A089ZBK5"/>
<dbReference type="EMBL" id="LN734822">
    <property type="protein sequence ID" value="CEL25237.1"/>
    <property type="molecule type" value="Genomic_DNA"/>
</dbReference>
<evidence type="ECO:0000259" key="2">
    <source>
        <dbReference type="SMART" id="SM00960"/>
    </source>
</evidence>
<feature type="compositionally biased region" description="Basic and acidic residues" evidence="1">
    <location>
        <begin position="256"/>
        <end position="275"/>
    </location>
</feature>
<dbReference type="SMART" id="SM00960">
    <property type="entry name" value="Robl_LC7"/>
    <property type="match status" value="1"/>
</dbReference>
<reference evidence="4" key="2">
    <citation type="submission" date="2014-09" db="EMBL/GenBank/DDBJ databases">
        <authorList>
            <person name="Bishop-Lilly K.A."/>
            <person name="Broomall S.M."/>
            <person name="Chain P.S."/>
            <person name="Chertkov O."/>
            <person name="Coyne S.R."/>
            <person name="Daligault H.E."/>
            <person name="Davenport K.W."/>
            <person name="Erkkila T."/>
            <person name="Frey K.G."/>
            <person name="Gibbons H.S."/>
            <person name="Gu W."/>
            <person name="Jaissle J."/>
            <person name="Johnson S.L."/>
            <person name="Koroleva G.I."/>
            <person name="Ladner J.T."/>
            <person name="Lo C.-C."/>
            <person name="Minogue T.D."/>
            <person name="Munk C."/>
            <person name="Palacios G.F."/>
            <person name="Redden C.L."/>
            <person name="Rosenzweig C.N."/>
            <person name="Scholz M.B."/>
            <person name="Teshima H."/>
            <person name="Xu Y."/>
        </authorList>
    </citation>
    <scope>NUCLEOTIDE SEQUENCE</scope>
    <source>
        <strain evidence="4">Mb9</strain>
    </source>
</reference>
<name>A0A089ZBK5_METFO</name>
<feature type="domain" description="Roadblock/LAMTOR2" evidence="2">
    <location>
        <begin position="10"/>
        <end position="98"/>
    </location>
</feature>
<evidence type="ECO:0000256" key="1">
    <source>
        <dbReference type="SAM" id="MobiDB-lite"/>
    </source>
</evidence>
<protein>
    <submittedName>
        <fullName evidence="3">Roadblock/LC7 domain-containing protein</fullName>
    </submittedName>
    <submittedName>
        <fullName evidence="4">Roadblock/LC7 family protein</fullName>
    </submittedName>
</protein>
<dbReference type="Pfam" id="PF03259">
    <property type="entry name" value="Robl_LC7"/>
    <property type="match status" value="1"/>
</dbReference>
<dbReference type="EMBL" id="CP006933">
    <property type="protein sequence ID" value="AIS31387.1"/>
    <property type="molecule type" value="Genomic_DNA"/>
</dbReference>
<evidence type="ECO:0000313" key="5">
    <source>
        <dbReference type="Proteomes" id="UP000029661"/>
    </source>
</evidence>
<dbReference type="STRING" id="2162.BRM9_0564"/>
<feature type="compositionally biased region" description="Low complexity" evidence="1">
    <location>
        <begin position="165"/>
        <end position="174"/>
    </location>
</feature>
<evidence type="ECO:0000313" key="4">
    <source>
        <dbReference type="EMBL" id="CEL25237.1"/>
    </source>
</evidence>
<evidence type="ECO:0000313" key="3">
    <source>
        <dbReference type="EMBL" id="AIS31387.1"/>
    </source>
</evidence>